<sequence>MVLSWRGSVVQATFFFTVIVRSIDGQPVKGNTPTQWRASSKYLIFSDTGGEDGVRGVKGRSGMKIPQKDARCSYRRAKSGNSICGCPHRWVSSVSCETDRPIATWKYAICGEQGCVLEQRVVHYRVSDTDPTKI</sequence>
<gene>
    <name evidence="2" type="ORF">NPIL_228551</name>
</gene>
<feature type="chain" id="PRO_5036456410" description="Secreted protein" evidence="1">
    <location>
        <begin position="26"/>
        <end position="134"/>
    </location>
</feature>
<evidence type="ECO:0000313" key="3">
    <source>
        <dbReference type="Proteomes" id="UP000887013"/>
    </source>
</evidence>
<comment type="caution">
    <text evidence="2">The sequence shown here is derived from an EMBL/GenBank/DDBJ whole genome shotgun (WGS) entry which is preliminary data.</text>
</comment>
<accession>A0A8X6PLY9</accession>
<dbReference type="EMBL" id="BMAW01021593">
    <property type="protein sequence ID" value="GFT73604.1"/>
    <property type="molecule type" value="Genomic_DNA"/>
</dbReference>
<organism evidence="2 3">
    <name type="scientific">Nephila pilipes</name>
    <name type="common">Giant wood spider</name>
    <name type="synonym">Nephila maculata</name>
    <dbReference type="NCBI Taxonomy" id="299642"/>
    <lineage>
        <taxon>Eukaryota</taxon>
        <taxon>Metazoa</taxon>
        <taxon>Ecdysozoa</taxon>
        <taxon>Arthropoda</taxon>
        <taxon>Chelicerata</taxon>
        <taxon>Arachnida</taxon>
        <taxon>Araneae</taxon>
        <taxon>Araneomorphae</taxon>
        <taxon>Entelegynae</taxon>
        <taxon>Araneoidea</taxon>
        <taxon>Nephilidae</taxon>
        <taxon>Nephila</taxon>
    </lineage>
</organism>
<reference evidence="2" key="1">
    <citation type="submission" date="2020-08" db="EMBL/GenBank/DDBJ databases">
        <title>Multicomponent nature underlies the extraordinary mechanical properties of spider dragline silk.</title>
        <authorList>
            <person name="Kono N."/>
            <person name="Nakamura H."/>
            <person name="Mori M."/>
            <person name="Yoshida Y."/>
            <person name="Ohtoshi R."/>
            <person name="Malay A.D."/>
            <person name="Moran D.A.P."/>
            <person name="Tomita M."/>
            <person name="Numata K."/>
            <person name="Arakawa K."/>
        </authorList>
    </citation>
    <scope>NUCLEOTIDE SEQUENCE</scope>
</reference>
<evidence type="ECO:0000313" key="2">
    <source>
        <dbReference type="EMBL" id="GFT73604.1"/>
    </source>
</evidence>
<keyword evidence="3" id="KW-1185">Reference proteome</keyword>
<dbReference type="Proteomes" id="UP000887013">
    <property type="component" value="Unassembled WGS sequence"/>
</dbReference>
<evidence type="ECO:0000256" key="1">
    <source>
        <dbReference type="SAM" id="SignalP"/>
    </source>
</evidence>
<dbReference type="AlphaFoldDB" id="A0A8X6PLY9"/>
<proteinExistence type="predicted"/>
<feature type="signal peptide" evidence="1">
    <location>
        <begin position="1"/>
        <end position="25"/>
    </location>
</feature>
<keyword evidence="1" id="KW-0732">Signal</keyword>
<evidence type="ECO:0008006" key="4">
    <source>
        <dbReference type="Google" id="ProtNLM"/>
    </source>
</evidence>
<protein>
    <recommendedName>
        <fullName evidence="4">Secreted protein</fullName>
    </recommendedName>
</protein>
<name>A0A8X6PLY9_NEPPI</name>